<evidence type="ECO:0000256" key="6">
    <source>
        <dbReference type="ARBA" id="ARBA00023136"/>
    </source>
</evidence>
<evidence type="ECO:0000313" key="10">
    <source>
        <dbReference type="Proteomes" id="UP000237822"/>
    </source>
</evidence>
<organism evidence="9 10">
    <name type="scientific">Knoellia remsis</name>
    <dbReference type="NCBI Taxonomy" id="407159"/>
    <lineage>
        <taxon>Bacteria</taxon>
        <taxon>Bacillati</taxon>
        <taxon>Actinomycetota</taxon>
        <taxon>Actinomycetes</taxon>
        <taxon>Micrococcales</taxon>
        <taxon>Intrasporangiaceae</taxon>
        <taxon>Knoellia</taxon>
    </lineage>
</organism>
<dbReference type="EMBL" id="PVTI01000006">
    <property type="protein sequence ID" value="PRY61311.1"/>
    <property type="molecule type" value="Genomic_DNA"/>
</dbReference>
<dbReference type="RefSeq" id="WP_245889225.1">
    <property type="nucleotide sequence ID" value="NZ_PVTI01000006.1"/>
</dbReference>
<comment type="caution">
    <text evidence="9">The sequence shown here is derived from an EMBL/GenBank/DDBJ whole genome shotgun (WGS) entry which is preliminary data.</text>
</comment>
<keyword evidence="5 7" id="KW-1133">Transmembrane helix</keyword>
<gene>
    <name evidence="9" type="ORF">BCF74_10659</name>
</gene>
<dbReference type="Pfam" id="PF09335">
    <property type="entry name" value="VTT_dom"/>
    <property type="match status" value="1"/>
</dbReference>
<dbReference type="GO" id="GO:0005886">
    <property type="term" value="C:plasma membrane"/>
    <property type="evidence" value="ECO:0007669"/>
    <property type="project" value="UniProtKB-SubCell"/>
</dbReference>
<accession>A0A2T0UTQ6</accession>
<comment type="caution">
    <text evidence="7">Lacks conserved residue(s) required for the propagation of feature annotation.</text>
</comment>
<name>A0A2T0UTQ6_9MICO</name>
<evidence type="ECO:0000256" key="7">
    <source>
        <dbReference type="RuleBase" id="RU367016"/>
    </source>
</evidence>
<keyword evidence="6 7" id="KW-0472">Membrane</keyword>
<evidence type="ECO:0000259" key="8">
    <source>
        <dbReference type="Pfam" id="PF09335"/>
    </source>
</evidence>
<feature type="transmembrane region" description="Helical" evidence="7">
    <location>
        <begin position="63"/>
        <end position="88"/>
    </location>
</feature>
<evidence type="ECO:0000256" key="4">
    <source>
        <dbReference type="ARBA" id="ARBA00022692"/>
    </source>
</evidence>
<sequence length="154" mass="16725">MSELVEGWPVWAVFAAFWLIALLRSNATYWAGRGLRAGGERSRLAERLDRPAVVRTEALVRRFGAPAVVLSFLTVGVQTLINAAAGALRMPLARYLPASALGSVLWATLYTSVGVALWEAVTGGRWWWLLVPVAVAGLVVGVTRWAQQRVPSGR</sequence>
<keyword evidence="3 7" id="KW-1003">Cell membrane</keyword>
<dbReference type="PANTHER" id="PTHR30353">
    <property type="entry name" value="INNER MEMBRANE PROTEIN DEDA-RELATED"/>
    <property type="match status" value="1"/>
</dbReference>
<feature type="transmembrane region" description="Helical" evidence="7">
    <location>
        <begin position="126"/>
        <end position="146"/>
    </location>
</feature>
<dbReference type="Proteomes" id="UP000237822">
    <property type="component" value="Unassembled WGS sequence"/>
</dbReference>
<feature type="transmembrane region" description="Helical" evidence="7">
    <location>
        <begin position="100"/>
        <end position="120"/>
    </location>
</feature>
<evidence type="ECO:0000256" key="2">
    <source>
        <dbReference type="ARBA" id="ARBA00010792"/>
    </source>
</evidence>
<reference evidence="9 10" key="1">
    <citation type="submission" date="2018-03" db="EMBL/GenBank/DDBJ databases">
        <title>Genomic Encyclopedia of Archaeal and Bacterial Type Strains, Phase II (KMG-II): from individual species to whole genera.</title>
        <authorList>
            <person name="Goeker M."/>
        </authorList>
    </citation>
    <scope>NUCLEOTIDE SEQUENCE [LARGE SCALE GENOMIC DNA]</scope>
    <source>
        <strain evidence="9 10">ATCC BAA-1496</strain>
    </source>
</reference>
<evidence type="ECO:0000256" key="3">
    <source>
        <dbReference type="ARBA" id="ARBA00022475"/>
    </source>
</evidence>
<protein>
    <submittedName>
        <fullName evidence="9">SNARE associated Golgi protein</fullName>
    </submittedName>
</protein>
<proteinExistence type="inferred from homology"/>
<evidence type="ECO:0000256" key="5">
    <source>
        <dbReference type="ARBA" id="ARBA00022989"/>
    </source>
</evidence>
<evidence type="ECO:0000256" key="1">
    <source>
        <dbReference type="ARBA" id="ARBA00004651"/>
    </source>
</evidence>
<comment type="subcellular location">
    <subcellularLocation>
        <location evidence="1 7">Cell membrane</location>
        <topology evidence="1 7">Multi-pass membrane protein</topology>
    </subcellularLocation>
</comment>
<evidence type="ECO:0000313" key="9">
    <source>
        <dbReference type="EMBL" id="PRY61311.1"/>
    </source>
</evidence>
<comment type="similarity">
    <text evidence="2 7">Belongs to the DedA family.</text>
</comment>
<dbReference type="AlphaFoldDB" id="A0A2T0UTQ6"/>
<dbReference type="InterPro" id="IPR032818">
    <property type="entry name" value="DedA-like"/>
</dbReference>
<feature type="domain" description="VTT" evidence="8">
    <location>
        <begin position="9"/>
        <end position="114"/>
    </location>
</feature>
<dbReference type="InterPro" id="IPR032816">
    <property type="entry name" value="VTT_dom"/>
</dbReference>
<keyword evidence="10" id="KW-1185">Reference proteome</keyword>
<keyword evidence="4 7" id="KW-0812">Transmembrane</keyword>
<dbReference type="PANTHER" id="PTHR30353:SF0">
    <property type="entry name" value="TRANSMEMBRANE PROTEIN"/>
    <property type="match status" value="1"/>
</dbReference>